<reference evidence="8 9" key="1">
    <citation type="submission" date="2020-12" db="EMBL/GenBank/DDBJ databases">
        <title>Concerted genomic and epigenomic changes stabilize Arabidopsis allopolyploids.</title>
        <authorList>
            <person name="Chen Z."/>
        </authorList>
    </citation>
    <scope>NUCLEOTIDE SEQUENCE [LARGE SCALE GENOMIC DNA]</scope>
    <source>
        <strain evidence="8">Allo738</strain>
        <tissue evidence="8">Leaf</tissue>
    </source>
</reference>
<evidence type="ECO:0000256" key="3">
    <source>
        <dbReference type="ARBA" id="ARBA00022448"/>
    </source>
</evidence>
<comment type="caution">
    <text evidence="8">The sequence shown here is derived from an EMBL/GenBank/DDBJ whole genome shotgun (WGS) entry which is preliminary data.</text>
</comment>
<keyword evidence="3" id="KW-0813">Transport</keyword>
<comment type="subcellular location">
    <subcellularLocation>
        <location evidence="1">Membrane</location>
        <topology evidence="1">Multi-pass membrane protein</topology>
    </subcellularLocation>
</comment>
<keyword evidence="5 7" id="KW-1133">Transmembrane helix</keyword>
<feature type="transmembrane region" description="Helical" evidence="7">
    <location>
        <begin position="193"/>
        <end position="212"/>
    </location>
</feature>
<gene>
    <name evidence="8" type="ORF">ISN45_At05g045740</name>
</gene>
<feature type="transmembrane region" description="Helical" evidence="7">
    <location>
        <begin position="334"/>
        <end position="354"/>
    </location>
</feature>
<organism evidence="8 9">
    <name type="scientific">Arabidopsis thaliana x Arabidopsis arenosa</name>
    <dbReference type="NCBI Taxonomy" id="1240361"/>
    <lineage>
        <taxon>Eukaryota</taxon>
        <taxon>Viridiplantae</taxon>
        <taxon>Streptophyta</taxon>
        <taxon>Embryophyta</taxon>
        <taxon>Tracheophyta</taxon>
        <taxon>Spermatophyta</taxon>
        <taxon>Magnoliopsida</taxon>
        <taxon>eudicotyledons</taxon>
        <taxon>Gunneridae</taxon>
        <taxon>Pentapetalae</taxon>
        <taxon>rosids</taxon>
        <taxon>malvids</taxon>
        <taxon>Brassicales</taxon>
        <taxon>Brassicaceae</taxon>
        <taxon>Camelineae</taxon>
        <taxon>Arabidopsis</taxon>
    </lineage>
</organism>
<evidence type="ECO:0000313" key="9">
    <source>
        <dbReference type="Proteomes" id="UP000694240"/>
    </source>
</evidence>
<dbReference type="GO" id="GO:0015854">
    <property type="term" value="P:guanine transport"/>
    <property type="evidence" value="ECO:0007669"/>
    <property type="project" value="TreeGrafter"/>
</dbReference>
<dbReference type="InterPro" id="IPR006043">
    <property type="entry name" value="NCS2"/>
</dbReference>
<evidence type="ECO:0000313" key="8">
    <source>
        <dbReference type="EMBL" id="KAG7605578.1"/>
    </source>
</evidence>
<evidence type="ECO:0000256" key="6">
    <source>
        <dbReference type="ARBA" id="ARBA00023136"/>
    </source>
</evidence>
<keyword evidence="6 7" id="KW-0472">Membrane</keyword>
<keyword evidence="9" id="KW-1185">Reference proteome</keyword>
<keyword evidence="4 7" id="KW-0812">Transmembrane</keyword>
<evidence type="ECO:0000256" key="2">
    <source>
        <dbReference type="ARBA" id="ARBA00005697"/>
    </source>
</evidence>
<dbReference type="GO" id="GO:0005886">
    <property type="term" value="C:plasma membrane"/>
    <property type="evidence" value="ECO:0007669"/>
    <property type="project" value="TreeGrafter"/>
</dbReference>
<dbReference type="PANTHER" id="PTHR43337">
    <property type="entry name" value="XANTHINE/URACIL PERMEASE C887.17-RELATED"/>
    <property type="match status" value="1"/>
</dbReference>
<evidence type="ECO:0000256" key="7">
    <source>
        <dbReference type="SAM" id="Phobius"/>
    </source>
</evidence>
<feature type="transmembrane region" description="Helical" evidence="7">
    <location>
        <begin position="157"/>
        <end position="181"/>
    </location>
</feature>
<dbReference type="GO" id="GO:0015853">
    <property type="term" value="P:adenine transport"/>
    <property type="evidence" value="ECO:0007669"/>
    <property type="project" value="TreeGrafter"/>
</dbReference>
<comment type="similarity">
    <text evidence="2">Belongs to the nucleobase:cation symporter-2 (NCS2) (TC 2.A.40) family. Azg-like subfamily.</text>
</comment>
<evidence type="ECO:0000256" key="4">
    <source>
        <dbReference type="ARBA" id="ARBA00022692"/>
    </source>
</evidence>
<feature type="transmembrane region" description="Helical" evidence="7">
    <location>
        <begin position="409"/>
        <end position="430"/>
    </location>
</feature>
<proteinExistence type="inferred from homology"/>
<dbReference type="EMBL" id="JAEFBK010000005">
    <property type="protein sequence ID" value="KAG7605578.1"/>
    <property type="molecule type" value="Genomic_DNA"/>
</dbReference>
<dbReference type="GO" id="GO:0005345">
    <property type="term" value="F:purine nucleobase transmembrane transporter activity"/>
    <property type="evidence" value="ECO:0007669"/>
    <property type="project" value="TreeGrafter"/>
</dbReference>
<accession>A0A8T2CZ62</accession>
<evidence type="ECO:0000256" key="1">
    <source>
        <dbReference type="ARBA" id="ARBA00004141"/>
    </source>
</evidence>
<dbReference type="AlphaFoldDB" id="A0A8T2CZ62"/>
<sequence>MGREKTLCKSWSDMKKHLNDTVCKSFIGRFFKLEARKTTFTTELRAATATFLTMAYIITVNANILADSGATCSINDCSTVASSSPPGPECVLGSNPGYEQCISRVKKDLVVATSLSAMVGSLAMGLLANLPFGLAPGMGANAYIAYNVVGFRGSGSISYHTAMAIVLLEGCAFLAVSALGLRGKLARLIPQTVRLACAVGIGMFIAFVGLQMNQGIGLVGPDKSTLVTLTACAETDPVTGACLGGKMKSPTFWLAVVGFLITSFGLMKNVKGSMIYGIVFVTAISWIRGTQVTIFPHTPLGDSNYNYFTKIVDFHKIQSTLGAISFTEFRKSEVWVAFATLFYVDLLGTTGVLYTMAEIGGFVEDGKFEGEYAAYLVDAGSSVVGSALGVTTTATFVESSAGLKEGGKTGLTAVIVGLYFLASMFFTPLVTNVPRWAVGPSLVMVGVMMMGVVKDIRWGETKEAVTAFVTILLMPLTYSIANGIIAGIGIYLALSMYDVVLGVAKWLNGHQHLITNYSTNEEVDELSFINDGFTKERERNTRSLDFLCDTLHGVSTSTNLCNLALVQSSTLETHTKESDMCASQRVTKDNVIHINLYDDHPLTEGEDLYNNQFDELGDLRMKTYQMSWQPLIPI</sequence>
<feature type="transmembrane region" description="Helical" evidence="7">
    <location>
        <begin position="436"/>
        <end position="453"/>
    </location>
</feature>
<protein>
    <submittedName>
        <fullName evidence="8">Xanthine/uracil/vitamin C permease</fullName>
    </submittedName>
</protein>
<name>A0A8T2CZ62_9BRAS</name>
<feature type="transmembrane region" description="Helical" evidence="7">
    <location>
        <begin position="109"/>
        <end position="128"/>
    </location>
</feature>
<feature type="transmembrane region" description="Helical" evidence="7">
    <location>
        <begin position="250"/>
        <end position="267"/>
    </location>
</feature>
<dbReference type="Proteomes" id="UP000694240">
    <property type="component" value="Chromosome 5"/>
</dbReference>
<dbReference type="PANTHER" id="PTHR43337:SF13">
    <property type="entry name" value="ADENINE_GUANINE PERMEASE AZG2"/>
    <property type="match status" value="1"/>
</dbReference>
<dbReference type="Pfam" id="PF00860">
    <property type="entry name" value="Xan_ur_permease"/>
    <property type="match status" value="1"/>
</dbReference>
<dbReference type="InterPro" id="IPR045018">
    <property type="entry name" value="Azg-like"/>
</dbReference>
<evidence type="ECO:0000256" key="5">
    <source>
        <dbReference type="ARBA" id="ARBA00022989"/>
    </source>
</evidence>
<feature type="transmembrane region" description="Helical" evidence="7">
    <location>
        <begin position="465"/>
        <end position="494"/>
    </location>
</feature>